<keyword evidence="1" id="KW-0732">Signal</keyword>
<name>A0A2R4BSI5_THAAR</name>
<accession>A0A2R4BSI5</accession>
<dbReference type="EMBL" id="CP028340">
    <property type="protein sequence ID" value="AVR90299.1"/>
    <property type="molecule type" value="Genomic_DNA"/>
</dbReference>
<protein>
    <submittedName>
        <fullName evidence="2">IncP-type conjugative transfer protein TrbK</fullName>
    </submittedName>
</protein>
<geneLocation type="plasmid" evidence="3">
    <name>pkjk172</name>
</geneLocation>
<evidence type="ECO:0000313" key="3">
    <source>
        <dbReference type="Proteomes" id="UP000241885"/>
    </source>
</evidence>
<reference evidence="2 3" key="1">
    <citation type="submission" date="2018-03" db="EMBL/GenBank/DDBJ databases">
        <title>Complete genome sequence of Thauera aromatica, a model organism for studying aromatic compound degradation under denitrifying conditions.</title>
        <authorList>
            <person name="Lo H.-Y."/>
            <person name="Goris T."/>
            <person name="Boll M."/>
            <person name="Mueller J.A."/>
        </authorList>
    </citation>
    <scope>NUCLEOTIDE SEQUENCE [LARGE SCALE GENOMIC DNA]</scope>
    <source>
        <strain evidence="2 3">K172</strain>
        <plasmid evidence="3">pkjk172</plasmid>
    </source>
</reference>
<feature type="chain" id="PRO_5015312572" evidence="1">
    <location>
        <begin position="20"/>
        <end position="57"/>
    </location>
</feature>
<dbReference type="Proteomes" id="UP000241885">
    <property type="component" value="Plasmid pKJK172"/>
</dbReference>
<dbReference type="PROSITE" id="PS51257">
    <property type="entry name" value="PROKAR_LIPOPROTEIN"/>
    <property type="match status" value="1"/>
</dbReference>
<dbReference type="RefSeq" id="WP_011600619.1">
    <property type="nucleotide sequence ID" value="NZ_CP028340.1"/>
</dbReference>
<dbReference type="NCBIfam" id="TIGR04359">
    <property type="entry name" value="TrbK_RP4"/>
    <property type="match status" value="1"/>
</dbReference>
<dbReference type="OrthoDB" id="9182612at2"/>
<feature type="signal peptide" evidence="1">
    <location>
        <begin position="1"/>
        <end position="19"/>
    </location>
</feature>
<keyword evidence="2" id="KW-0614">Plasmid</keyword>
<evidence type="ECO:0000256" key="1">
    <source>
        <dbReference type="SAM" id="SignalP"/>
    </source>
</evidence>
<gene>
    <name evidence="2" type="ORF">Tharo_3418</name>
</gene>
<dbReference type="KEGG" id="tak:Tharo_3418"/>
<proteinExistence type="predicted"/>
<sequence length="57" mass="6324">MKAKTIILTLAALASVLLAGCSDDRYSVSDEHCKPEYWQQLPDNPERAALVEACMTR</sequence>
<keyword evidence="3" id="KW-1185">Reference proteome</keyword>
<dbReference type="AlphaFoldDB" id="A0A2R4BSI5"/>
<evidence type="ECO:0000313" key="2">
    <source>
        <dbReference type="EMBL" id="AVR90299.1"/>
    </source>
</evidence>
<dbReference type="InterPro" id="IPR027584">
    <property type="entry name" value="TrbK_RP4"/>
</dbReference>
<organism evidence="2 3">
    <name type="scientific">Thauera aromatica K172</name>
    <dbReference type="NCBI Taxonomy" id="44139"/>
    <lineage>
        <taxon>Bacteria</taxon>
        <taxon>Pseudomonadati</taxon>
        <taxon>Pseudomonadota</taxon>
        <taxon>Betaproteobacteria</taxon>
        <taxon>Rhodocyclales</taxon>
        <taxon>Zoogloeaceae</taxon>
        <taxon>Thauera</taxon>
    </lineage>
</organism>